<dbReference type="STRING" id="1802505.A3D01_01850"/>
<gene>
    <name evidence="3" type="ORF">A3D01_01850</name>
</gene>
<keyword evidence="2" id="KW-1133">Transmembrane helix</keyword>
<dbReference type="GO" id="GO:0016020">
    <property type="term" value="C:membrane"/>
    <property type="evidence" value="ECO:0007669"/>
    <property type="project" value="UniProtKB-UniRule"/>
</dbReference>
<dbReference type="Proteomes" id="UP000177169">
    <property type="component" value="Unassembled WGS sequence"/>
</dbReference>
<accession>A0A1F7Z3K2</accession>
<reference evidence="3 4" key="1">
    <citation type="journal article" date="2016" name="Nat. Commun.">
        <title>Thousands of microbial genomes shed light on interconnected biogeochemical processes in an aquifer system.</title>
        <authorList>
            <person name="Anantharaman K."/>
            <person name="Brown C.T."/>
            <person name="Hug L.A."/>
            <person name="Sharon I."/>
            <person name="Castelle C.J."/>
            <person name="Probst A.J."/>
            <person name="Thomas B.C."/>
            <person name="Singh A."/>
            <person name="Wilkins M.J."/>
            <person name="Karaoz U."/>
            <person name="Brodie E.L."/>
            <person name="Williams K.H."/>
            <person name="Hubbard S.S."/>
            <person name="Banfield J.F."/>
        </authorList>
    </citation>
    <scope>NUCLEOTIDE SEQUENCE [LARGE SCALE GENOMIC DNA]</scope>
</reference>
<keyword evidence="2" id="KW-0812">Transmembrane</keyword>
<dbReference type="AlphaFoldDB" id="A0A1F7Z3K2"/>
<dbReference type="EC" id="3.4.21.89" evidence="1"/>
<keyword evidence="2" id="KW-0472">Membrane</keyword>
<dbReference type="EMBL" id="MGGR01000008">
    <property type="protein sequence ID" value="OGM34246.1"/>
    <property type="molecule type" value="Genomic_DNA"/>
</dbReference>
<evidence type="ECO:0000256" key="2">
    <source>
        <dbReference type="SAM" id="Phobius"/>
    </source>
</evidence>
<feature type="transmembrane region" description="Helical" evidence="2">
    <location>
        <begin position="56"/>
        <end position="76"/>
    </location>
</feature>
<protein>
    <recommendedName>
        <fullName evidence="1">Signal peptidase I</fullName>
        <ecNumber evidence="1">3.4.21.89</ecNumber>
    </recommendedName>
</protein>
<dbReference type="PANTHER" id="PTHR10806">
    <property type="entry name" value="SIGNAL PEPTIDASE COMPLEX CATALYTIC SUBUNIT SEC11"/>
    <property type="match status" value="1"/>
</dbReference>
<dbReference type="GO" id="GO:0004252">
    <property type="term" value="F:serine-type endopeptidase activity"/>
    <property type="evidence" value="ECO:0007669"/>
    <property type="project" value="UniProtKB-UniRule"/>
</dbReference>
<dbReference type="GO" id="GO:0006465">
    <property type="term" value="P:signal peptide processing"/>
    <property type="evidence" value="ECO:0007669"/>
    <property type="project" value="UniProtKB-UniRule"/>
</dbReference>
<dbReference type="CDD" id="cd06530">
    <property type="entry name" value="S26_SPase_I"/>
    <property type="match status" value="1"/>
</dbReference>
<dbReference type="InterPro" id="IPR019533">
    <property type="entry name" value="Peptidase_S26"/>
</dbReference>
<dbReference type="PANTHER" id="PTHR10806:SF6">
    <property type="entry name" value="SIGNAL PEPTIDASE COMPLEX CATALYTIC SUBUNIT SEC11"/>
    <property type="match status" value="1"/>
</dbReference>
<evidence type="ECO:0000313" key="4">
    <source>
        <dbReference type="Proteomes" id="UP000177169"/>
    </source>
</evidence>
<feature type="transmembrane region" description="Helical" evidence="2">
    <location>
        <begin position="186"/>
        <end position="206"/>
    </location>
</feature>
<evidence type="ECO:0000313" key="3">
    <source>
        <dbReference type="EMBL" id="OGM34246.1"/>
    </source>
</evidence>
<organism evidence="3 4">
    <name type="scientific">Candidatus Woesebacteria bacterium RIFCSPHIGHO2_02_FULL_39_13</name>
    <dbReference type="NCBI Taxonomy" id="1802505"/>
    <lineage>
        <taxon>Bacteria</taxon>
        <taxon>Candidatus Woeseibacteriota</taxon>
    </lineage>
</organism>
<dbReference type="NCBIfam" id="TIGR02228">
    <property type="entry name" value="sigpep_I_arch"/>
    <property type="match status" value="1"/>
</dbReference>
<dbReference type="InterPro" id="IPR001733">
    <property type="entry name" value="Peptidase_S26B"/>
</dbReference>
<name>A0A1F7Z3K2_9BACT</name>
<dbReference type="GO" id="GO:0009003">
    <property type="term" value="F:signal peptidase activity"/>
    <property type="evidence" value="ECO:0007669"/>
    <property type="project" value="UniProtKB-EC"/>
</dbReference>
<evidence type="ECO:0000256" key="1">
    <source>
        <dbReference type="NCBIfam" id="TIGR02228"/>
    </source>
</evidence>
<sequence>MYSTIDYLSDEHWLVDRAYVLYKILRPKTKLFLLKLRLLIYSVEYKKYLKRVIKNLPYGLTIIYLGLLSISLLAILNEKSEGMRVITLTSGSMEPVIPVPSLVLTKPVESYKKGDIITYQEISPTTGITFNHTITHRIIEEKKIDEQPIFITKGDANNVPDPQNVTKEAIKGKVILILPYLGYFPLLLKTLPGFLLLIAMPSYFLIKNELKYLAKEFDYYDFEKAVP</sequence>
<comment type="caution">
    <text evidence="3">The sequence shown here is derived from an EMBL/GenBank/DDBJ whole genome shotgun (WGS) entry which is preliminary data.</text>
</comment>
<proteinExistence type="predicted"/>